<evidence type="ECO:0000256" key="1">
    <source>
        <dbReference type="SAM" id="SignalP"/>
    </source>
</evidence>
<feature type="signal peptide" evidence="1">
    <location>
        <begin position="1"/>
        <end position="29"/>
    </location>
</feature>
<proteinExistence type="predicted"/>
<protein>
    <submittedName>
        <fullName evidence="2">Uncharacterized protein</fullName>
    </submittedName>
</protein>
<name>A0ABR8H7R5_NOSPU</name>
<keyword evidence="3" id="KW-1185">Reference proteome</keyword>
<feature type="chain" id="PRO_5047209791" evidence="1">
    <location>
        <begin position="30"/>
        <end position="183"/>
    </location>
</feature>
<gene>
    <name evidence="2" type="ORF">H6G94_11425</name>
</gene>
<organism evidence="2 3">
    <name type="scientific">Nostoc punctiforme FACHB-252</name>
    <dbReference type="NCBI Taxonomy" id="1357509"/>
    <lineage>
        <taxon>Bacteria</taxon>
        <taxon>Bacillati</taxon>
        <taxon>Cyanobacteriota</taxon>
        <taxon>Cyanophyceae</taxon>
        <taxon>Nostocales</taxon>
        <taxon>Nostocaceae</taxon>
        <taxon>Nostoc</taxon>
    </lineage>
</organism>
<evidence type="ECO:0000313" key="3">
    <source>
        <dbReference type="Proteomes" id="UP000606396"/>
    </source>
</evidence>
<keyword evidence="1" id="KW-0732">Signal</keyword>
<dbReference type="EMBL" id="JACJTC010000007">
    <property type="protein sequence ID" value="MBD2611880.1"/>
    <property type="molecule type" value="Genomic_DNA"/>
</dbReference>
<evidence type="ECO:0000313" key="2">
    <source>
        <dbReference type="EMBL" id="MBD2611880.1"/>
    </source>
</evidence>
<sequence>MLTMRNLIQIGSLTAVVFTSLLVPSHPVAAQRACVVTDSGDVVCGKLQQNSKNPSTQNNQTIEFETINITLQSCKRSTSTVNCYFLLFPKKDGTAYFYCSGSKMFDTFAREYFCQQGQIGEQKRSDNPYTTMLKGSPLTAIATFREIPTQVKEISALRVGVNLSDCCTPPYQPAVFRSILISE</sequence>
<comment type="caution">
    <text evidence="2">The sequence shown here is derived from an EMBL/GenBank/DDBJ whole genome shotgun (WGS) entry which is preliminary data.</text>
</comment>
<reference evidence="2 3" key="1">
    <citation type="journal article" date="2020" name="ISME J.">
        <title>Comparative genomics reveals insights into cyanobacterial evolution and habitat adaptation.</title>
        <authorList>
            <person name="Chen M.Y."/>
            <person name="Teng W.K."/>
            <person name="Zhao L."/>
            <person name="Hu C.X."/>
            <person name="Zhou Y.K."/>
            <person name="Han B.P."/>
            <person name="Song L.R."/>
            <person name="Shu W.S."/>
        </authorList>
    </citation>
    <scope>NUCLEOTIDE SEQUENCE [LARGE SCALE GENOMIC DNA]</scope>
    <source>
        <strain evidence="2 3">FACHB-252</strain>
    </source>
</reference>
<dbReference type="Proteomes" id="UP000606396">
    <property type="component" value="Unassembled WGS sequence"/>
</dbReference>
<accession>A0ABR8H7R5</accession>